<evidence type="ECO:0000313" key="2">
    <source>
        <dbReference type="EMBL" id="ALY08646.1"/>
    </source>
</evidence>
<keyword evidence="3" id="KW-1185">Reference proteome</keyword>
<dbReference type="EMBL" id="KU160641">
    <property type="protein sequence ID" value="ALY08646.1"/>
    <property type="molecule type" value="Genomic_DNA"/>
</dbReference>
<accession>A0A0U4ICX9</accession>
<dbReference type="Proteomes" id="UP000222888">
    <property type="component" value="Segment"/>
</dbReference>
<evidence type="ECO:0000313" key="3">
    <source>
        <dbReference type="Proteomes" id="UP000222888"/>
    </source>
</evidence>
<dbReference type="RefSeq" id="YP_009603419.1">
    <property type="nucleotide sequence ID" value="NC_041951.1"/>
</dbReference>
<dbReference type="OrthoDB" id="38745at10239"/>
<name>A0A0U4ICX9_9CAUD</name>
<reference evidence="2 3" key="1">
    <citation type="submission" date="2015-11" db="EMBL/GenBank/DDBJ databases">
        <authorList>
            <person name="Amegashie A.K."/>
            <person name="Borst K.R."/>
            <person name="Casazza W.J."/>
            <person name="Chen K.H."/>
            <person name="Evans D.R."/>
            <person name="Huang J."/>
            <person name="Kaku B.M."/>
            <person name="Khetarpal S.K."/>
            <person name="Keifer M.E."/>
            <person name="Kolev H.M."/>
            <person name="McDonald H.N."/>
            <person name="Nkangabwa M.S."/>
            <person name="Rickstrew G.A."/>
            <person name="Schlossman J.R."/>
            <person name="Tender C.M."/>
            <person name="Thomas C.G."/>
            <person name="Vanderveen L.N."/>
            <person name="Varma R.N."/>
            <person name="Wong N."/>
            <person name="Zhang C.W."/>
            <person name="Cutting C.L."/>
            <person name="Davison P.A."/>
            <person name="Braun M.A."/>
            <person name="Lopez A.J."/>
            <person name="Jarvik J.W."/>
            <person name="Bradley K.W."/>
            <person name="Asai D.J."/>
            <person name="Bowman C.A."/>
            <person name="Russell D.A."/>
            <person name="Pope W.H."/>
            <person name="Jacobs-Sera D."/>
            <person name="Hendrix R.W."/>
            <person name="Hatfull G.F."/>
        </authorList>
    </citation>
    <scope>NUCLEOTIDE SEQUENCE [LARGE SCALE GENOMIC DNA]</scope>
</reference>
<evidence type="ECO:0000256" key="1">
    <source>
        <dbReference type="SAM" id="Phobius"/>
    </source>
</evidence>
<dbReference type="GeneID" id="40079299"/>
<gene>
    <name evidence="2" type="primary">46</name>
    <name evidence="2" type="ORF">CAPNMURICA_46</name>
</gene>
<keyword evidence="1" id="KW-0812">Transmembrane</keyword>
<organism evidence="2 3">
    <name type="scientific">Arthrobacter phage CapnMurica</name>
    <dbReference type="NCBI Taxonomy" id="1772294"/>
    <lineage>
        <taxon>Viruses</taxon>
        <taxon>Duplodnaviria</taxon>
        <taxon>Heunggongvirae</taxon>
        <taxon>Uroviricota</taxon>
        <taxon>Caudoviricetes</taxon>
        <taxon>Gordonvirus</taxon>
        <taxon>Gordonvirus captnmurica</taxon>
    </lineage>
</organism>
<dbReference type="KEGG" id="vg:40079299"/>
<protein>
    <submittedName>
        <fullName evidence="2">Uncharacterized protein</fullName>
    </submittedName>
</protein>
<keyword evidence="1" id="KW-0472">Membrane</keyword>
<sequence>MARSNKISKTWLVIHTFLALCTGGLWLIPIGIWWVMQNSKK</sequence>
<proteinExistence type="predicted"/>
<keyword evidence="1" id="KW-1133">Transmembrane helix</keyword>
<feature type="transmembrane region" description="Helical" evidence="1">
    <location>
        <begin position="12"/>
        <end position="36"/>
    </location>
</feature>